<sequence>MDIFMHNIAYAAKEIDVRIAVAEKLHRPPFPTDPPLNFRIHLFKMKRGGSGMLTLPTQEVGETFLRTYGHTSIMVKGREIKFRLSDRPVNEGRVRHIRSIPWEDPKALEERNKQKAEDSQPIYLQGYAFGLFCRDGSFLVDSDTSGNGNIACDLDRRQIRLTVKQDASDTSTTMESMVSTMMEKLTSSMSSLLSPTKFASYVPPQIKTVHATDSSQTPCLVILDSDTPPIFESQITALSIFNDLGFEDKQSSHRLPSLHDDHQMPPGCHSLCLTFSSHDESLIFLERCRGLGLTSVQTREDGIRTRYVSHKDAMAELNSQLLAMKFELAFEVEKAVLNGDLEPFEIKLLSSTIHDLSSSTGGLPPAAFRLFVTTLQGSHTDRRRRMHSGSSTTKAADLSQQLIDATKDYSAESNSNFKMTPFLVSPATFESYHLIVTPTSRYLEGPIADQSNSILRRFGNHECFLRVSIQDERRSKLRREPGIDISNLLQSRFGGLLINGLRLGGRQYEFLGYSMSGLREHSVWFVTPFESNTGHMDAAKIREKLGNFSELAYEPARLAARWSQAFSATDPSVTLKADEIHRIDDRISSQGSIFTDGCGTISPELSRAVWAKLKRIKARYSNLRATPSCIQFRLGGAKGVVVQDPTLNGKVICVRPSQTKFDGLDNLTLDIQSTSSRPKHMFLNRPLIMLLEHLGVVPDVIIGLQSTCIREVQAIQTSLSQATKVFLQHSLGASYHLPSLFNNISEYLGLDISNRPDGSLHHHLMAEALYCAATHALREIKYRAHILVPGSVTLLGVCDEYNCLAEGEIFATVYDESKTIEQSIEGQVLITRSPQVHPGDVQLVTAVRRPELSHLKNVVVFSCRGTRSLQSCLGGGDIDGDDYNLILDPDLHPRRTATPGAYKPLERKRTENPCTINDVADFIINFIQTDLVGYISILHLRIADLKGPDCDECMQLAEAASHAVDFPKTGTPANFTSLPRPPSQERPDFLAPETVDLADSNLYYPSEKILGVLFRNVPSAERPVLRYDASNTPSDGRSIFNALMEIDLSELGLPPLQPPQDDLMEEMVQLLEVYSEHLVSIARIHTISKLRGARISEAELISGTIMAKWSDHRKRRETTIAMNLQTHELCTSIRRELRRVSLQDSDDGKFPIYEDEEGEIDDELIFEKRVEVFSRAWTAWKVAEDTLADDPFAFGPQSFGLIALGLLLDVIKDATENLY</sequence>
<comment type="catalytic activity">
    <reaction evidence="1">
        <text>RNA(n) + a ribonucleoside 5'-triphosphate = RNA(n+1) + diphosphate</text>
        <dbReference type="Rhea" id="RHEA:21248"/>
        <dbReference type="Rhea" id="RHEA-COMP:14527"/>
        <dbReference type="Rhea" id="RHEA-COMP:17342"/>
        <dbReference type="ChEBI" id="CHEBI:33019"/>
        <dbReference type="ChEBI" id="CHEBI:61557"/>
        <dbReference type="ChEBI" id="CHEBI:140395"/>
        <dbReference type="EC" id="2.7.7.48"/>
    </reaction>
</comment>
<dbReference type="AlphaFoldDB" id="A0A0C3BEG3"/>
<evidence type="ECO:0000259" key="2">
    <source>
        <dbReference type="Pfam" id="PF05183"/>
    </source>
</evidence>
<dbReference type="EC" id="2.7.7.48" evidence="1"/>
<feature type="domain" description="RDRP core" evidence="2">
    <location>
        <begin position="436"/>
        <end position="1017"/>
    </location>
</feature>
<gene>
    <name evidence="3" type="ORF">PILCRDRAFT_13355</name>
</gene>
<keyword evidence="1" id="KW-0808">Transferase</keyword>
<keyword evidence="1" id="KW-0694">RNA-binding</keyword>
<dbReference type="PANTHER" id="PTHR23079:SF55">
    <property type="entry name" value="RNA-DIRECTED RNA POLYMERASE"/>
    <property type="match status" value="1"/>
</dbReference>
<evidence type="ECO:0000313" key="3">
    <source>
        <dbReference type="EMBL" id="KIM75707.1"/>
    </source>
</evidence>
<comment type="similarity">
    <text evidence="1">Belongs to the RdRP family.</text>
</comment>
<dbReference type="GO" id="GO:0030422">
    <property type="term" value="P:siRNA processing"/>
    <property type="evidence" value="ECO:0007669"/>
    <property type="project" value="TreeGrafter"/>
</dbReference>
<dbReference type="Pfam" id="PF05183">
    <property type="entry name" value="RdRP"/>
    <property type="match status" value="1"/>
</dbReference>
<evidence type="ECO:0000313" key="4">
    <source>
        <dbReference type="Proteomes" id="UP000054166"/>
    </source>
</evidence>
<keyword evidence="1" id="KW-0548">Nucleotidyltransferase</keyword>
<dbReference type="EMBL" id="KN833043">
    <property type="protein sequence ID" value="KIM75707.1"/>
    <property type="molecule type" value="Genomic_DNA"/>
</dbReference>
<dbReference type="Proteomes" id="UP000054166">
    <property type="component" value="Unassembled WGS sequence"/>
</dbReference>
<dbReference type="OrthoDB" id="6513042at2759"/>
<dbReference type="STRING" id="765440.A0A0C3BEG3"/>
<dbReference type="InParanoid" id="A0A0C3BEG3"/>
<proteinExistence type="inferred from homology"/>
<dbReference type="GO" id="GO:0003723">
    <property type="term" value="F:RNA binding"/>
    <property type="evidence" value="ECO:0007669"/>
    <property type="project" value="UniProtKB-KW"/>
</dbReference>
<reference evidence="4" key="2">
    <citation type="submission" date="2015-01" db="EMBL/GenBank/DDBJ databases">
        <title>Evolutionary Origins and Diversification of the Mycorrhizal Mutualists.</title>
        <authorList>
            <consortium name="DOE Joint Genome Institute"/>
            <consortium name="Mycorrhizal Genomics Consortium"/>
            <person name="Kohler A."/>
            <person name="Kuo A."/>
            <person name="Nagy L.G."/>
            <person name="Floudas D."/>
            <person name="Copeland A."/>
            <person name="Barry K.W."/>
            <person name="Cichocki N."/>
            <person name="Veneault-Fourrey C."/>
            <person name="LaButti K."/>
            <person name="Lindquist E.A."/>
            <person name="Lipzen A."/>
            <person name="Lundell T."/>
            <person name="Morin E."/>
            <person name="Murat C."/>
            <person name="Riley R."/>
            <person name="Ohm R."/>
            <person name="Sun H."/>
            <person name="Tunlid A."/>
            <person name="Henrissat B."/>
            <person name="Grigoriev I.V."/>
            <person name="Hibbett D.S."/>
            <person name="Martin F."/>
        </authorList>
    </citation>
    <scope>NUCLEOTIDE SEQUENCE [LARGE SCALE GENOMIC DNA]</scope>
    <source>
        <strain evidence="4">F 1598</strain>
    </source>
</reference>
<organism evidence="3 4">
    <name type="scientific">Piloderma croceum (strain F 1598)</name>
    <dbReference type="NCBI Taxonomy" id="765440"/>
    <lineage>
        <taxon>Eukaryota</taxon>
        <taxon>Fungi</taxon>
        <taxon>Dikarya</taxon>
        <taxon>Basidiomycota</taxon>
        <taxon>Agaricomycotina</taxon>
        <taxon>Agaricomycetes</taxon>
        <taxon>Agaricomycetidae</taxon>
        <taxon>Atheliales</taxon>
        <taxon>Atheliaceae</taxon>
        <taxon>Piloderma</taxon>
    </lineage>
</organism>
<evidence type="ECO:0000256" key="1">
    <source>
        <dbReference type="RuleBase" id="RU363098"/>
    </source>
</evidence>
<dbReference type="HOGENOM" id="CLU_001366_2_1_1"/>
<reference evidence="3 4" key="1">
    <citation type="submission" date="2014-04" db="EMBL/GenBank/DDBJ databases">
        <authorList>
            <consortium name="DOE Joint Genome Institute"/>
            <person name="Kuo A."/>
            <person name="Tarkka M."/>
            <person name="Buscot F."/>
            <person name="Kohler A."/>
            <person name="Nagy L.G."/>
            <person name="Floudas D."/>
            <person name="Copeland A."/>
            <person name="Barry K.W."/>
            <person name="Cichocki N."/>
            <person name="Veneault-Fourrey C."/>
            <person name="LaButti K."/>
            <person name="Lindquist E.A."/>
            <person name="Lipzen A."/>
            <person name="Lundell T."/>
            <person name="Morin E."/>
            <person name="Murat C."/>
            <person name="Sun H."/>
            <person name="Tunlid A."/>
            <person name="Henrissat B."/>
            <person name="Grigoriev I.V."/>
            <person name="Hibbett D.S."/>
            <person name="Martin F."/>
            <person name="Nordberg H.P."/>
            <person name="Cantor M.N."/>
            <person name="Hua S.X."/>
        </authorList>
    </citation>
    <scope>NUCLEOTIDE SEQUENCE [LARGE SCALE GENOMIC DNA]</scope>
    <source>
        <strain evidence="3 4">F 1598</strain>
    </source>
</reference>
<dbReference type="InterPro" id="IPR057596">
    <property type="entry name" value="RDRP_core"/>
</dbReference>
<protein>
    <recommendedName>
        <fullName evidence="1">RNA-dependent RNA polymerase</fullName>
        <ecNumber evidence="1">2.7.7.48</ecNumber>
    </recommendedName>
</protein>
<dbReference type="InterPro" id="IPR007855">
    <property type="entry name" value="RDRP"/>
</dbReference>
<keyword evidence="1" id="KW-0696">RNA-directed RNA polymerase</keyword>
<dbReference type="FunCoup" id="A0A0C3BEG3">
    <property type="interactions" value="7"/>
</dbReference>
<name>A0A0C3BEG3_PILCF</name>
<accession>A0A0C3BEG3</accession>
<dbReference type="GO" id="GO:0031380">
    <property type="term" value="C:nuclear RNA-directed RNA polymerase complex"/>
    <property type="evidence" value="ECO:0007669"/>
    <property type="project" value="TreeGrafter"/>
</dbReference>
<dbReference type="PANTHER" id="PTHR23079">
    <property type="entry name" value="RNA-DEPENDENT RNA POLYMERASE"/>
    <property type="match status" value="1"/>
</dbReference>
<dbReference type="GO" id="GO:0003968">
    <property type="term" value="F:RNA-directed RNA polymerase activity"/>
    <property type="evidence" value="ECO:0007669"/>
    <property type="project" value="UniProtKB-KW"/>
</dbReference>
<keyword evidence="4" id="KW-1185">Reference proteome</keyword>